<dbReference type="Pfam" id="PF00067">
    <property type="entry name" value="p450"/>
    <property type="match status" value="1"/>
</dbReference>
<evidence type="ECO:0000313" key="12">
    <source>
        <dbReference type="Proteomes" id="UP000266673"/>
    </source>
</evidence>
<protein>
    <submittedName>
        <fullName evidence="11">Cytochrome P450</fullName>
    </submittedName>
</protein>
<dbReference type="PRINTS" id="PR00463">
    <property type="entry name" value="EP450I"/>
</dbReference>
<dbReference type="Gene3D" id="1.10.630.10">
    <property type="entry name" value="Cytochrome P450"/>
    <property type="match status" value="1"/>
</dbReference>
<dbReference type="EMBL" id="QKWP01001149">
    <property type="protein sequence ID" value="RIB11295.1"/>
    <property type="molecule type" value="Genomic_DNA"/>
</dbReference>
<evidence type="ECO:0000256" key="8">
    <source>
        <dbReference type="PIRSR" id="PIRSR602401-1"/>
    </source>
</evidence>
<dbReference type="GO" id="GO:0016705">
    <property type="term" value="F:oxidoreductase activity, acting on paired donors, with incorporation or reduction of molecular oxygen"/>
    <property type="evidence" value="ECO:0007669"/>
    <property type="project" value="InterPro"/>
</dbReference>
<dbReference type="STRING" id="44941.A0A397UM25"/>
<evidence type="ECO:0000256" key="1">
    <source>
        <dbReference type="ARBA" id="ARBA00001971"/>
    </source>
</evidence>
<keyword evidence="10" id="KW-0812">Transmembrane</keyword>
<keyword evidence="4 8" id="KW-0479">Metal-binding</keyword>
<dbReference type="InterPro" id="IPR001128">
    <property type="entry name" value="Cyt_P450"/>
</dbReference>
<dbReference type="InterPro" id="IPR050121">
    <property type="entry name" value="Cytochrome_P450_monoxygenase"/>
</dbReference>
<dbReference type="InterPro" id="IPR002401">
    <property type="entry name" value="Cyt_P450_E_grp-I"/>
</dbReference>
<evidence type="ECO:0000256" key="6">
    <source>
        <dbReference type="ARBA" id="ARBA00023004"/>
    </source>
</evidence>
<dbReference type="Proteomes" id="UP000266673">
    <property type="component" value="Unassembled WGS sequence"/>
</dbReference>
<dbReference type="FunFam" id="1.10.630.10:FF:000182">
    <property type="entry name" value="Cytochrome P450 3A4"/>
    <property type="match status" value="1"/>
</dbReference>
<feature type="transmembrane region" description="Helical" evidence="10">
    <location>
        <begin position="6"/>
        <end position="25"/>
    </location>
</feature>
<reference evidence="11 12" key="1">
    <citation type="submission" date="2018-06" db="EMBL/GenBank/DDBJ databases">
        <title>Comparative genomics reveals the genomic features of Rhizophagus irregularis, R. cerebriforme, R. diaphanum and Gigaspora rosea, and their symbiotic lifestyle signature.</title>
        <authorList>
            <person name="Morin E."/>
            <person name="San Clemente H."/>
            <person name="Chen E.C.H."/>
            <person name="De La Providencia I."/>
            <person name="Hainaut M."/>
            <person name="Kuo A."/>
            <person name="Kohler A."/>
            <person name="Murat C."/>
            <person name="Tang N."/>
            <person name="Roy S."/>
            <person name="Loubradou J."/>
            <person name="Henrissat B."/>
            <person name="Grigoriev I.V."/>
            <person name="Corradi N."/>
            <person name="Roux C."/>
            <person name="Martin F.M."/>
        </authorList>
    </citation>
    <scope>NUCLEOTIDE SEQUENCE [LARGE SCALE GENOMIC DNA]</scope>
    <source>
        <strain evidence="11 12">DAOM 194757</strain>
    </source>
</reference>
<dbReference type="SUPFAM" id="SSF48264">
    <property type="entry name" value="Cytochrome P450"/>
    <property type="match status" value="1"/>
</dbReference>
<evidence type="ECO:0000256" key="9">
    <source>
        <dbReference type="RuleBase" id="RU000461"/>
    </source>
</evidence>
<evidence type="ECO:0000256" key="2">
    <source>
        <dbReference type="ARBA" id="ARBA00010617"/>
    </source>
</evidence>
<dbReference type="PRINTS" id="PR00385">
    <property type="entry name" value="P450"/>
</dbReference>
<evidence type="ECO:0000256" key="3">
    <source>
        <dbReference type="ARBA" id="ARBA00022617"/>
    </source>
</evidence>
<evidence type="ECO:0000256" key="7">
    <source>
        <dbReference type="ARBA" id="ARBA00023033"/>
    </source>
</evidence>
<dbReference type="AlphaFoldDB" id="A0A397UM25"/>
<keyword evidence="5 9" id="KW-0560">Oxidoreductase</keyword>
<keyword evidence="3 8" id="KW-0349">Heme</keyword>
<evidence type="ECO:0000313" key="11">
    <source>
        <dbReference type="EMBL" id="RIB11295.1"/>
    </source>
</evidence>
<dbReference type="InterPro" id="IPR036396">
    <property type="entry name" value="Cyt_P450_sf"/>
</dbReference>
<dbReference type="InterPro" id="IPR017972">
    <property type="entry name" value="Cyt_P450_CS"/>
</dbReference>
<dbReference type="PROSITE" id="PS00086">
    <property type="entry name" value="CYTOCHROME_P450"/>
    <property type="match status" value="1"/>
</dbReference>
<dbReference type="PANTHER" id="PTHR24305:SF166">
    <property type="entry name" value="CYTOCHROME P450 12A4, MITOCHONDRIAL-RELATED"/>
    <property type="match status" value="1"/>
</dbReference>
<gene>
    <name evidence="11" type="ORF">C2G38_2203796</name>
</gene>
<keyword evidence="6 8" id="KW-0408">Iron</keyword>
<keyword evidence="10" id="KW-0472">Membrane</keyword>
<keyword evidence="12" id="KW-1185">Reference proteome</keyword>
<evidence type="ECO:0000256" key="10">
    <source>
        <dbReference type="SAM" id="Phobius"/>
    </source>
</evidence>
<name>A0A397UM25_9GLOM</name>
<keyword evidence="7 9" id="KW-0503">Monooxygenase</keyword>
<accession>A0A397UM25</accession>
<evidence type="ECO:0000256" key="4">
    <source>
        <dbReference type="ARBA" id="ARBA00022723"/>
    </source>
</evidence>
<dbReference type="OrthoDB" id="1470350at2759"/>
<feature type="binding site" description="axial binding residue" evidence="8">
    <location>
        <position position="439"/>
    </location>
    <ligand>
        <name>heme</name>
        <dbReference type="ChEBI" id="CHEBI:30413"/>
    </ligand>
    <ligandPart>
        <name>Fe</name>
        <dbReference type="ChEBI" id="CHEBI:18248"/>
    </ligandPart>
</feature>
<keyword evidence="10" id="KW-1133">Transmembrane helix</keyword>
<comment type="cofactor">
    <cofactor evidence="1 8">
        <name>heme</name>
        <dbReference type="ChEBI" id="CHEBI:30413"/>
    </cofactor>
</comment>
<comment type="similarity">
    <text evidence="2 9">Belongs to the cytochrome P450 family.</text>
</comment>
<evidence type="ECO:0000256" key="5">
    <source>
        <dbReference type="ARBA" id="ARBA00023002"/>
    </source>
</evidence>
<dbReference type="CDD" id="cd11069">
    <property type="entry name" value="CYP_FUM15-like"/>
    <property type="match status" value="1"/>
</dbReference>
<dbReference type="GO" id="GO:0004497">
    <property type="term" value="F:monooxygenase activity"/>
    <property type="evidence" value="ECO:0007669"/>
    <property type="project" value="UniProtKB-KW"/>
</dbReference>
<proteinExistence type="inferred from homology"/>
<dbReference type="GO" id="GO:0020037">
    <property type="term" value="F:heme binding"/>
    <property type="evidence" value="ECO:0007669"/>
    <property type="project" value="InterPro"/>
</dbReference>
<organism evidence="11 12">
    <name type="scientific">Gigaspora rosea</name>
    <dbReference type="NCBI Taxonomy" id="44941"/>
    <lineage>
        <taxon>Eukaryota</taxon>
        <taxon>Fungi</taxon>
        <taxon>Fungi incertae sedis</taxon>
        <taxon>Mucoromycota</taxon>
        <taxon>Glomeromycotina</taxon>
        <taxon>Glomeromycetes</taxon>
        <taxon>Diversisporales</taxon>
        <taxon>Gigasporaceae</taxon>
        <taxon>Gigaspora</taxon>
    </lineage>
</organism>
<dbReference type="PANTHER" id="PTHR24305">
    <property type="entry name" value="CYTOCHROME P450"/>
    <property type="match status" value="1"/>
</dbReference>
<comment type="caution">
    <text evidence="11">The sequence shown here is derived from an EMBL/GenBank/DDBJ whole genome shotgun (WGS) entry which is preliminary data.</text>
</comment>
<dbReference type="GO" id="GO:0005506">
    <property type="term" value="F:iron ion binding"/>
    <property type="evidence" value="ECO:0007669"/>
    <property type="project" value="InterPro"/>
</dbReference>
<sequence length="500" mass="57291">MNYYLIVVFAFVGYVLYKCYIYPLYLSPLRKIPGPPVNNFILGHFASFLNQEVGEAHNYLAKKYGGIARYHGLFNKPHILISDPKLVQQVLVNHCYDYPKFFANRTLAKKFFGGGIIIAEGDSHKRQRKMMNPSFAFANVKEMVPTFVQAGHKVKDIWIKQIGNKKEERISVTAIIQKITLDVIGLVGFSYEFNSTTSDSELAKAYRKLFGRNPSPLFVAFSNILPFIRKLPITINNQFYDSIKTINNISEKLVAEQKNAPIRGKDLLSLLVKENESLPVYEQLTHEELVSQVMILLAAGHETTSTTLSWALYFLAKYPDIQDRLRKEVLDVFTDRNHFPTIDEIDKLKYLECIFKETLRIVPPVIELPRYNLKDEIMNGYVIPKGTPLMISIYAIHHDPSIWGDDAENFNPSRWLDPEIKSKISNTHFLPFGAGPKNCLGLKMAHLELKSILSVIIRNFEFRLVEGFTFKKKLFGFSKPIPGIDLFVSKFNQSHQNVVN</sequence>